<dbReference type="AlphaFoldDB" id="A0A8J7W697"/>
<feature type="domain" description="PEGA" evidence="2">
    <location>
        <begin position="186"/>
        <end position="254"/>
    </location>
</feature>
<feature type="domain" description="PEGA" evidence="2">
    <location>
        <begin position="32"/>
        <end position="102"/>
    </location>
</feature>
<feature type="domain" description="PEGA" evidence="2">
    <location>
        <begin position="115"/>
        <end position="180"/>
    </location>
</feature>
<keyword evidence="1" id="KW-1133">Transmembrane helix</keyword>
<keyword evidence="1" id="KW-0472">Membrane</keyword>
<gene>
    <name evidence="3" type="ORF">RJ53_06185</name>
</gene>
<feature type="domain" description="PEGA" evidence="2">
    <location>
        <begin position="259"/>
        <end position="330"/>
    </location>
</feature>
<dbReference type="EMBL" id="JWHL01000008">
    <property type="protein sequence ID" value="MBR1369104.1"/>
    <property type="molecule type" value="Genomic_DNA"/>
</dbReference>
<evidence type="ECO:0000313" key="3">
    <source>
        <dbReference type="EMBL" id="MBR1369104.1"/>
    </source>
</evidence>
<dbReference type="Proteomes" id="UP000730161">
    <property type="component" value="Unassembled WGS sequence"/>
</dbReference>
<reference evidence="3" key="1">
    <citation type="submission" date="2014-12" db="EMBL/GenBank/DDBJ databases">
        <authorList>
            <person name="Huang H.-H."/>
            <person name="Chen S.-C."/>
            <person name="Lai M.-C."/>
        </authorList>
    </citation>
    <scope>NUCLEOTIDE SEQUENCE</scope>
    <source>
        <strain evidence="3">K1F9705b</strain>
    </source>
</reference>
<feature type="domain" description="PEGA" evidence="2">
    <location>
        <begin position="338"/>
        <end position="405"/>
    </location>
</feature>
<name>A0A8J7W697_9EURY</name>
<keyword evidence="1" id="KW-0812">Transmembrane</keyword>
<keyword evidence="4" id="KW-1185">Reference proteome</keyword>
<dbReference type="PANTHER" id="PTHR36194">
    <property type="entry name" value="S-LAYER-LIKE PROTEIN"/>
    <property type="match status" value="1"/>
</dbReference>
<sequence>MQKELSLIIIAMAVLLIASATPAAAQLGGDVGIISVTSDPSGANVNYDGQYEGSTPVDIKIYTTGTPGGQIVVSMSGYKTYSTPAPSVGAGETAYVHAVLQPIAPTPTPSPEGYFSIDSQPRGATVRIDGHYVGTTPITRSVTSGTTHRVQIELAGYESWAGTYTAYSGQTSPIYAALTPNPPSTGFLAVTSNPSGADVYVDGSYRGYAPMTVGNLNVGSHTIELRLAGYSAYRSNIQIYAGQTTNVNAQLSRTTPTTGSIGVQSFPSGASIYLDGNFQGTTFANDYFDIIDIPVGTHSITLRKPGYNDYTTSATVTGGTLKYVTATLTPASSPATTGKVSFNSAPGGAEVYLDNLFRGYAPVIVPDIEPGTHSVTVKMQGYTDWTSTVAVTAGETAQVVATLNPQAAPTPEPAAALPITAIGAVALLGMIFVVARRR</sequence>
<protein>
    <recommendedName>
        <fullName evidence="2">PEGA domain-containing protein</fullName>
    </recommendedName>
</protein>
<proteinExistence type="predicted"/>
<dbReference type="PANTHER" id="PTHR36194:SF1">
    <property type="entry name" value="S-LAYER-LIKE PROTEIN"/>
    <property type="match status" value="1"/>
</dbReference>
<dbReference type="Pfam" id="PF08308">
    <property type="entry name" value="PEGA"/>
    <property type="match status" value="5"/>
</dbReference>
<evidence type="ECO:0000259" key="2">
    <source>
        <dbReference type="Pfam" id="PF08308"/>
    </source>
</evidence>
<organism evidence="3 4">
    <name type="scientific">Methanocalculus chunghsingensis</name>
    <dbReference type="NCBI Taxonomy" id="156457"/>
    <lineage>
        <taxon>Archaea</taxon>
        <taxon>Methanobacteriati</taxon>
        <taxon>Methanobacteriota</taxon>
        <taxon>Stenosarchaea group</taxon>
        <taxon>Methanomicrobia</taxon>
        <taxon>Methanomicrobiales</taxon>
        <taxon>Methanocalculaceae</taxon>
        <taxon>Methanocalculus</taxon>
    </lineage>
</organism>
<dbReference type="OrthoDB" id="95942at2157"/>
<accession>A0A8J7W697</accession>
<evidence type="ECO:0000256" key="1">
    <source>
        <dbReference type="SAM" id="Phobius"/>
    </source>
</evidence>
<comment type="caution">
    <text evidence="3">The sequence shown here is derived from an EMBL/GenBank/DDBJ whole genome shotgun (WGS) entry which is preliminary data.</text>
</comment>
<dbReference type="RefSeq" id="WP_211530788.1">
    <property type="nucleotide sequence ID" value="NZ_JWHL01000008.1"/>
</dbReference>
<evidence type="ECO:0000313" key="4">
    <source>
        <dbReference type="Proteomes" id="UP000730161"/>
    </source>
</evidence>
<feature type="transmembrane region" description="Helical" evidence="1">
    <location>
        <begin position="415"/>
        <end position="435"/>
    </location>
</feature>
<dbReference type="InterPro" id="IPR013229">
    <property type="entry name" value="PEGA"/>
</dbReference>